<sequence>MDSKEALKKLRDLLGEEAYRSVLEELAGTTVYFPAYGAAADREERNLQLKDDFYSGRYDVSDLALKYNLSISRVYKILQAR</sequence>
<feature type="domain" description="Mor transcription activator" evidence="1">
    <location>
        <begin position="10"/>
        <end position="79"/>
    </location>
</feature>
<accession>A0A9D1AP49</accession>
<dbReference type="InterPro" id="IPR009057">
    <property type="entry name" value="Homeodomain-like_sf"/>
</dbReference>
<protein>
    <recommendedName>
        <fullName evidence="1">Mor transcription activator domain-containing protein</fullName>
    </recommendedName>
</protein>
<evidence type="ECO:0000313" key="3">
    <source>
        <dbReference type="Proteomes" id="UP000824242"/>
    </source>
</evidence>
<reference evidence="2" key="2">
    <citation type="journal article" date="2021" name="PeerJ">
        <title>Extensive microbial diversity within the chicken gut microbiome revealed by metagenomics and culture.</title>
        <authorList>
            <person name="Gilroy R."/>
            <person name="Ravi A."/>
            <person name="Getino M."/>
            <person name="Pursley I."/>
            <person name="Horton D.L."/>
            <person name="Alikhan N.F."/>
            <person name="Baker D."/>
            <person name="Gharbi K."/>
            <person name="Hall N."/>
            <person name="Watson M."/>
            <person name="Adriaenssens E.M."/>
            <person name="Foster-Nyarko E."/>
            <person name="Jarju S."/>
            <person name="Secka A."/>
            <person name="Antonio M."/>
            <person name="Oren A."/>
            <person name="Chaudhuri R.R."/>
            <person name="La Ragione R."/>
            <person name="Hildebrand F."/>
            <person name="Pallen M.J."/>
        </authorList>
    </citation>
    <scope>NUCLEOTIDE SEQUENCE</scope>
    <source>
        <strain evidence="2">ChiSxjej1B13-7958</strain>
    </source>
</reference>
<dbReference type="EMBL" id="DVGZ01000119">
    <property type="protein sequence ID" value="HIR48171.1"/>
    <property type="molecule type" value="Genomic_DNA"/>
</dbReference>
<organism evidence="2 3">
    <name type="scientific">Candidatus Caccousia avicola</name>
    <dbReference type="NCBI Taxonomy" id="2840721"/>
    <lineage>
        <taxon>Bacteria</taxon>
        <taxon>Bacillati</taxon>
        <taxon>Bacillota</taxon>
        <taxon>Clostridia</taxon>
        <taxon>Eubacteriales</taxon>
        <taxon>Oscillospiraceae</taxon>
        <taxon>Oscillospiraceae incertae sedis</taxon>
        <taxon>Candidatus Caccousia</taxon>
    </lineage>
</organism>
<dbReference type="AlphaFoldDB" id="A0A9D1AP49"/>
<dbReference type="SUPFAM" id="SSF46689">
    <property type="entry name" value="Homeodomain-like"/>
    <property type="match status" value="1"/>
</dbReference>
<evidence type="ECO:0000313" key="2">
    <source>
        <dbReference type="EMBL" id="HIR48171.1"/>
    </source>
</evidence>
<proteinExistence type="predicted"/>
<dbReference type="Gene3D" id="1.10.10.60">
    <property type="entry name" value="Homeodomain-like"/>
    <property type="match status" value="1"/>
</dbReference>
<evidence type="ECO:0000259" key="1">
    <source>
        <dbReference type="Pfam" id="PF08765"/>
    </source>
</evidence>
<comment type="caution">
    <text evidence="2">The sequence shown here is derived from an EMBL/GenBank/DDBJ whole genome shotgun (WGS) entry which is preliminary data.</text>
</comment>
<gene>
    <name evidence="2" type="ORF">IAB89_11055</name>
</gene>
<dbReference type="InterPro" id="IPR014875">
    <property type="entry name" value="Mor_transcription_activator"/>
</dbReference>
<dbReference type="Pfam" id="PF08765">
    <property type="entry name" value="Mor"/>
    <property type="match status" value="1"/>
</dbReference>
<reference evidence="2" key="1">
    <citation type="submission" date="2020-10" db="EMBL/GenBank/DDBJ databases">
        <authorList>
            <person name="Gilroy R."/>
        </authorList>
    </citation>
    <scope>NUCLEOTIDE SEQUENCE</scope>
    <source>
        <strain evidence="2">ChiSxjej1B13-7958</strain>
    </source>
</reference>
<name>A0A9D1AP49_9FIRM</name>
<dbReference type="Proteomes" id="UP000824242">
    <property type="component" value="Unassembled WGS sequence"/>
</dbReference>